<dbReference type="EMBL" id="CM042055">
    <property type="protein sequence ID" value="KAI3702450.1"/>
    <property type="molecule type" value="Genomic_DNA"/>
</dbReference>
<protein>
    <submittedName>
        <fullName evidence="1">Uncharacterized protein</fullName>
    </submittedName>
</protein>
<accession>A0ACB8ZYK2</accession>
<name>A0ACB8ZYK2_ARCLA</name>
<organism evidence="1 2">
    <name type="scientific">Arctium lappa</name>
    <name type="common">Greater burdock</name>
    <name type="synonym">Lappa major</name>
    <dbReference type="NCBI Taxonomy" id="4217"/>
    <lineage>
        <taxon>Eukaryota</taxon>
        <taxon>Viridiplantae</taxon>
        <taxon>Streptophyta</taxon>
        <taxon>Embryophyta</taxon>
        <taxon>Tracheophyta</taxon>
        <taxon>Spermatophyta</taxon>
        <taxon>Magnoliopsida</taxon>
        <taxon>eudicotyledons</taxon>
        <taxon>Gunneridae</taxon>
        <taxon>Pentapetalae</taxon>
        <taxon>asterids</taxon>
        <taxon>campanulids</taxon>
        <taxon>Asterales</taxon>
        <taxon>Asteraceae</taxon>
        <taxon>Carduoideae</taxon>
        <taxon>Cardueae</taxon>
        <taxon>Arctiinae</taxon>
        <taxon>Arctium</taxon>
    </lineage>
</organism>
<comment type="caution">
    <text evidence="1">The sequence shown here is derived from an EMBL/GenBank/DDBJ whole genome shotgun (WGS) entry which is preliminary data.</text>
</comment>
<reference evidence="1 2" key="2">
    <citation type="journal article" date="2022" name="Mol. Ecol. Resour.">
        <title>The genomes of chicory, endive, great burdock and yacon provide insights into Asteraceae paleo-polyploidization history and plant inulin production.</title>
        <authorList>
            <person name="Fan W."/>
            <person name="Wang S."/>
            <person name="Wang H."/>
            <person name="Wang A."/>
            <person name="Jiang F."/>
            <person name="Liu H."/>
            <person name="Zhao H."/>
            <person name="Xu D."/>
            <person name="Zhang Y."/>
        </authorList>
    </citation>
    <scope>NUCLEOTIDE SEQUENCE [LARGE SCALE GENOMIC DNA]</scope>
    <source>
        <strain evidence="2">cv. Niubang</strain>
    </source>
</reference>
<dbReference type="Proteomes" id="UP001055879">
    <property type="component" value="Linkage Group LG09"/>
</dbReference>
<sequence>MSTPSFDPTQQQPPPVTELQDYTSHSRHGSVGPAIGALAVITVLAAIAVMIGRICSGRKIMGRRQYDFEGWVETKCSSCIDGRLGPPPPPCVAVPATVESIRSNLSSGEAAATAARGGATGGEPPHEEEIHHNLRGA</sequence>
<gene>
    <name evidence="1" type="ORF">L6452_28188</name>
</gene>
<keyword evidence="2" id="KW-1185">Reference proteome</keyword>
<reference evidence="2" key="1">
    <citation type="journal article" date="2022" name="Mol. Ecol. Resour.">
        <title>The genomes of chicory, endive, great burdock and yacon provide insights into Asteraceae palaeo-polyploidization history and plant inulin production.</title>
        <authorList>
            <person name="Fan W."/>
            <person name="Wang S."/>
            <person name="Wang H."/>
            <person name="Wang A."/>
            <person name="Jiang F."/>
            <person name="Liu H."/>
            <person name="Zhao H."/>
            <person name="Xu D."/>
            <person name="Zhang Y."/>
        </authorList>
    </citation>
    <scope>NUCLEOTIDE SEQUENCE [LARGE SCALE GENOMIC DNA]</scope>
    <source>
        <strain evidence="2">cv. Niubang</strain>
    </source>
</reference>
<proteinExistence type="predicted"/>
<evidence type="ECO:0000313" key="2">
    <source>
        <dbReference type="Proteomes" id="UP001055879"/>
    </source>
</evidence>
<evidence type="ECO:0000313" key="1">
    <source>
        <dbReference type="EMBL" id="KAI3702450.1"/>
    </source>
</evidence>